<dbReference type="EMBL" id="KR139659">
    <property type="protein sequence ID" value="AKU37525.1"/>
    <property type="molecule type" value="Genomic_DNA"/>
</dbReference>
<evidence type="ECO:0000313" key="3">
    <source>
        <dbReference type="Proteomes" id="UP000201485"/>
    </source>
</evidence>
<feature type="transmembrane region" description="Helical" evidence="1">
    <location>
        <begin position="47"/>
        <end position="64"/>
    </location>
</feature>
<keyword evidence="3" id="KW-1185">Reference proteome</keyword>
<dbReference type="GeneID" id="25479159"/>
<name>A0A0K1L7A3_9VIRU</name>
<dbReference type="KEGG" id="vg:25479159"/>
<keyword evidence="1" id="KW-0472">Membrane</keyword>
<sequence>MNIFAAKLVTTHSNHSISAESHGSFIIFCYITHIKSKFQPLKTMDNIIVPTIIIVTLAIFVLITQRSARKISPRNRLKSHPPPPPGVKIFSSGHVLHDPMSGKDTHRDMMKLITTTSNNRLKGLGDPIRGDLPIPPRKDGLYVPSANPKHTLRVGAVNIFPGNTHERHEKLHEIIATS</sequence>
<keyword evidence="1" id="KW-1133">Transmembrane helix</keyword>
<dbReference type="InterPro" id="IPR043882">
    <property type="entry name" value="DUF5850"/>
</dbReference>
<proteinExistence type="predicted"/>
<gene>
    <name evidence="2" type="ORF">SDDV_110</name>
</gene>
<keyword evidence="1" id="KW-0812">Transmembrane</keyword>
<accession>A0A0K1L7A3</accession>
<evidence type="ECO:0000313" key="2">
    <source>
        <dbReference type="EMBL" id="AKU37525.1"/>
    </source>
</evidence>
<organism evidence="2 3">
    <name type="scientific">Scale drop disease virus</name>
    <dbReference type="NCBI Taxonomy" id="1697349"/>
    <lineage>
        <taxon>Viruses</taxon>
        <taxon>Varidnaviria</taxon>
        <taxon>Bamfordvirae</taxon>
        <taxon>Nucleocytoviricota</taxon>
        <taxon>Megaviricetes</taxon>
        <taxon>Pimascovirales</taxon>
        <taxon>Pimascovirales incertae sedis</taxon>
        <taxon>Iridoviridae</taxon>
        <taxon>Alphairidovirinae</taxon>
        <taxon>Megalocytivirus</taxon>
        <taxon>Megalocytivirus lates1</taxon>
    </lineage>
</organism>
<dbReference type="RefSeq" id="YP_009163871.1">
    <property type="nucleotide sequence ID" value="NC_027778.1"/>
</dbReference>
<protein>
    <submittedName>
        <fullName evidence="2">ORF_110R</fullName>
    </submittedName>
</protein>
<dbReference type="Proteomes" id="UP000201485">
    <property type="component" value="Segment"/>
</dbReference>
<evidence type="ECO:0000256" key="1">
    <source>
        <dbReference type="SAM" id="Phobius"/>
    </source>
</evidence>
<dbReference type="Pfam" id="PF19168">
    <property type="entry name" value="DUF5850"/>
    <property type="match status" value="1"/>
</dbReference>
<dbReference type="OrthoDB" id="15054at10239"/>
<reference evidence="2 3" key="1">
    <citation type="journal article" date="2015" name="PLoS Pathog.">
        <title>A Novel Virus Causes Scale Drop Disease in Lates calcarifer.</title>
        <authorList>
            <person name="de Groof A."/>
            <person name="Guelen L."/>
            <person name="Deijs M."/>
            <person name="van der Wal Y."/>
            <person name="Miyata M."/>
            <person name="Ng K.S."/>
            <person name="van Grinsven L."/>
            <person name="Simmelink B."/>
            <person name="Biermann Y."/>
            <person name="Grisez L."/>
            <person name="van Lent J."/>
            <person name="de Ronde A."/>
            <person name="Chang S.F."/>
            <person name="Schrier C."/>
            <person name="van der Hoek L."/>
        </authorList>
    </citation>
    <scope>NUCLEOTIDE SEQUENCE [LARGE SCALE GENOMIC DNA]</scope>
    <source>
        <strain evidence="2">C4575</strain>
    </source>
</reference>